<dbReference type="OrthoDB" id="1743183at2"/>
<proteinExistence type="predicted"/>
<comment type="caution">
    <text evidence="2">The sequence shown here is derived from an EMBL/GenBank/DDBJ whole genome shotgun (WGS) entry which is preliminary data.</text>
</comment>
<reference evidence="2" key="1">
    <citation type="thesis" date="2015" institute="Rutgers" country="The State University of New Jersey, 14 College Farm Rd., New Brunswick, NJ, USA">
        <title>Ammonia toxicity in bacteria and its implications for treatment of and resource recovery from highly nitrogenous organic wastes.</title>
        <authorList>
            <person name="Luther A.K."/>
        </authorList>
    </citation>
    <scope>NUCLEOTIDE SEQUENCE</scope>
    <source>
        <strain evidence="2">RT-10B</strain>
    </source>
</reference>
<dbReference type="RefSeq" id="WP_106776903.1">
    <property type="nucleotide sequence ID" value="NZ_JYGE01000004.1"/>
</dbReference>
<feature type="chain" id="PRO_5038391787" evidence="1">
    <location>
        <begin position="24"/>
        <end position="312"/>
    </location>
</feature>
<accession>A0A2P7Q0H5</accession>
<evidence type="ECO:0000256" key="1">
    <source>
        <dbReference type="SAM" id="SignalP"/>
    </source>
</evidence>
<keyword evidence="1" id="KW-0732">Signal</keyword>
<protein>
    <submittedName>
        <fullName evidence="2">Uncharacterized protein</fullName>
    </submittedName>
</protein>
<feature type="signal peptide" evidence="1">
    <location>
        <begin position="1"/>
        <end position="23"/>
    </location>
</feature>
<name>A0A2P7Q0H5_9FIRM</name>
<gene>
    <name evidence="2" type="ORF">UF10_05845</name>
</gene>
<sequence>MNKKILITAVSLFVVGAAGSLYTAFNTIPKLDKYVVERREELVEVSQVLESTNKVNTVQLGDFPNFGVVNIKKSPDNKVRVNGRGIKGVKAYDASISEGVLKVESTKENINGVVKTQADIDSMNPFEFISLITSKDIVKDSLDELALSGARFERGNGINPNSPFDESVYKLDNSVYSLDIELPEGVNLEQKDGSLTSGMSYINKYNIEDNMIKDHIKASDIRFVTSIEYNNPIKKLVMDYRNINTKDGIDFRYYLIEKVRAKNIPAPNSVKQYSGVLEDNIKKLNNDSKLKTNPVSNPELVINAREARISED</sequence>
<dbReference type="EMBL" id="JYGE01000004">
    <property type="protein sequence ID" value="PSJ31440.1"/>
    <property type="molecule type" value="Genomic_DNA"/>
</dbReference>
<organism evidence="2 3">
    <name type="scientific">Peptostreptococcus russellii</name>
    <dbReference type="NCBI Taxonomy" id="215200"/>
    <lineage>
        <taxon>Bacteria</taxon>
        <taxon>Bacillati</taxon>
        <taxon>Bacillota</taxon>
        <taxon>Clostridia</taxon>
        <taxon>Peptostreptococcales</taxon>
        <taxon>Peptostreptococcaceae</taxon>
        <taxon>Peptostreptococcus</taxon>
    </lineage>
</organism>
<dbReference type="AlphaFoldDB" id="A0A2P7Q0H5"/>
<keyword evidence="3" id="KW-1185">Reference proteome</keyword>
<evidence type="ECO:0000313" key="3">
    <source>
        <dbReference type="Proteomes" id="UP000241434"/>
    </source>
</evidence>
<evidence type="ECO:0000313" key="2">
    <source>
        <dbReference type="EMBL" id="PSJ31440.1"/>
    </source>
</evidence>
<dbReference type="Proteomes" id="UP000241434">
    <property type="component" value="Unassembled WGS sequence"/>
</dbReference>